<dbReference type="SMART" id="SM00382">
    <property type="entry name" value="AAA"/>
    <property type="match status" value="1"/>
</dbReference>
<protein>
    <submittedName>
        <fullName evidence="6">ABC transporter ATP-binding protein</fullName>
    </submittedName>
</protein>
<dbReference type="Pfam" id="PF00005">
    <property type="entry name" value="ABC_tran"/>
    <property type="match status" value="1"/>
</dbReference>
<evidence type="ECO:0000313" key="6">
    <source>
        <dbReference type="EMBL" id="MFD1673459.1"/>
    </source>
</evidence>
<dbReference type="RefSeq" id="WP_377940928.1">
    <property type="nucleotide sequence ID" value="NZ_JBHUCX010000005.1"/>
</dbReference>
<keyword evidence="2" id="KW-0813">Transport</keyword>
<name>A0ABW4JBQ3_9BACL</name>
<keyword evidence="7" id="KW-1185">Reference proteome</keyword>
<dbReference type="SUPFAM" id="SSF52540">
    <property type="entry name" value="P-loop containing nucleoside triphosphate hydrolases"/>
    <property type="match status" value="1"/>
</dbReference>
<proteinExistence type="inferred from homology"/>
<dbReference type="Proteomes" id="UP001597079">
    <property type="component" value="Unassembled WGS sequence"/>
</dbReference>
<gene>
    <name evidence="6" type="ORF">ACFSB2_01810</name>
</gene>
<dbReference type="InterPro" id="IPR027417">
    <property type="entry name" value="P-loop_NTPase"/>
</dbReference>
<evidence type="ECO:0000256" key="2">
    <source>
        <dbReference type="ARBA" id="ARBA00022448"/>
    </source>
</evidence>
<comment type="caution">
    <text evidence="6">The sequence shown here is derived from an EMBL/GenBank/DDBJ whole genome shotgun (WGS) entry which is preliminary data.</text>
</comment>
<dbReference type="PROSITE" id="PS00211">
    <property type="entry name" value="ABC_TRANSPORTER_1"/>
    <property type="match status" value="1"/>
</dbReference>
<comment type="similarity">
    <text evidence="1">Belongs to the ABC transporter superfamily.</text>
</comment>
<evidence type="ECO:0000313" key="7">
    <source>
        <dbReference type="Proteomes" id="UP001597079"/>
    </source>
</evidence>
<dbReference type="Gene3D" id="3.40.50.300">
    <property type="entry name" value="P-loop containing nucleotide triphosphate hydrolases"/>
    <property type="match status" value="1"/>
</dbReference>
<dbReference type="EMBL" id="JBHUCX010000005">
    <property type="protein sequence ID" value="MFD1673459.1"/>
    <property type="molecule type" value="Genomic_DNA"/>
</dbReference>
<organism evidence="6 7">
    <name type="scientific">Alicyclobacillus fodiniaquatilis</name>
    <dbReference type="NCBI Taxonomy" id="1661150"/>
    <lineage>
        <taxon>Bacteria</taxon>
        <taxon>Bacillati</taxon>
        <taxon>Bacillota</taxon>
        <taxon>Bacilli</taxon>
        <taxon>Bacillales</taxon>
        <taxon>Alicyclobacillaceae</taxon>
        <taxon>Alicyclobacillus</taxon>
    </lineage>
</organism>
<evidence type="ECO:0000259" key="5">
    <source>
        <dbReference type="PROSITE" id="PS50893"/>
    </source>
</evidence>
<dbReference type="InterPro" id="IPR003439">
    <property type="entry name" value="ABC_transporter-like_ATP-bd"/>
</dbReference>
<keyword evidence="4 6" id="KW-0067">ATP-binding</keyword>
<dbReference type="InterPro" id="IPR003593">
    <property type="entry name" value="AAA+_ATPase"/>
</dbReference>
<dbReference type="PROSITE" id="PS50893">
    <property type="entry name" value="ABC_TRANSPORTER_2"/>
    <property type="match status" value="1"/>
</dbReference>
<dbReference type="PANTHER" id="PTHR43335">
    <property type="entry name" value="ABC TRANSPORTER, ATP-BINDING PROTEIN"/>
    <property type="match status" value="1"/>
</dbReference>
<sequence length="320" mass="34768">MIYLNSSGGVNVSQTIAVQIRNLTKTIGKKTIVDNLSFDIPKGEVFGFLGPNGAGKTTTIRMMVGLISKTSGQVLINGIDVSKNFSQAMKHVGAIVENPELYKYLTGYQNLRHFAKMSPGVDRARIDEVAKQVGLDQRIHEKVKTYSLGMRQRLGLAQALLRRPDVLILDEPTNGLDPAGIRELRDYLRSLAQSQGLAVIVSSHLLSEMELMCDRVAIIQAGKLVDVRPIHSEDSGETQQVVSIEVGDAAAATAAIKAQYESISVVQMDKRVEVAVGGRETIPDIVHCLALANVKIYGVRTNNKSLEETFLEITGGVSNV</sequence>
<dbReference type="PANTHER" id="PTHR43335:SF4">
    <property type="entry name" value="ABC TRANSPORTER, ATP-BINDING PROTEIN"/>
    <property type="match status" value="1"/>
</dbReference>
<dbReference type="InterPro" id="IPR017871">
    <property type="entry name" value="ABC_transporter-like_CS"/>
</dbReference>
<evidence type="ECO:0000256" key="3">
    <source>
        <dbReference type="ARBA" id="ARBA00022741"/>
    </source>
</evidence>
<dbReference type="GO" id="GO:0005524">
    <property type="term" value="F:ATP binding"/>
    <property type="evidence" value="ECO:0007669"/>
    <property type="project" value="UniProtKB-KW"/>
</dbReference>
<keyword evidence="3" id="KW-0547">Nucleotide-binding</keyword>
<reference evidence="7" key="1">
    <citation type="journal article" date="2019" name="Int. J. Syst. Evol. Microbiol.">
        <title>The Global Catalogue of Microorganisms (GCM) 10K type strain sequencing project: providing services to taxonomists for standard genome sequencing and annotation.</title>
        <authorList>
            <consortium name="The Broad Institute Genomics Platform"/>
            <consortium name="The Broad Institute Genome Sequencing Center for Infectious Disease"/>
            <person name="Wu L."/>
            <person name="Ma J."/>
        </authorList>
    </citation>
    <scope>NUCLEOTIDE SEQUENCE [LARGE SCALE GENOMIC DNA]</scope>
    <source>
        <strain evidence="7">CGMCC 1.12286</strain>
    </source>
</reference>
<feature type="domain" description="ABC transporter" evidence="5">
    <location>
        <begin position="18"/>
        <end position="246"/>
    </location>
</feature>
<evidence type="ECO:0000256" key="1">
    <source>
        <dbReference type="ARBA" id="ARBA00005417"/>
    </source>
</evidence>
<dbReference type="CDD" id="cd03268">
    <property type="entry name" value="ABC_BcrA_bacitracin_resist"/>
    <property type="match status" value="1"/>
</dbReference>
<accession>A0ABW4JBQ3</accession>
<evidence type="ECO:0000256" key="4">
    <source>
        <dbReference type="ARBA" id="ARBA00022840"/>
    </source>
</evidence>